<dbReference type="Proteomes" id="UP000052015">
    <property type="component" value="Unassembled WGS sequence"/>
</dbReference>
<sequence length="534" mass="61231">MRIPLTMMTQHPDNAKEYISVQQEPEEAVFSLIKQDSGGLGIDEVMIDFEGKLTPYHQPLQIALELLNNDLVPGKDVFITPRLSSADKETIFRQIMCIMAVVETNISIYEKTKLQAIKEVIIPMCESSKDLIDVNSRIKSVIELGNKNFNIHFDESSIGIIPLFEDISSLINVDKLLEDYTKALDYKPEYIRYMIGRSDSALSYGIVSSVLTVILSLYKSNIWSEKSSIKVYPIMGCGTLPFRGQLTLENLDNFLKTYSGVKTITIQSALRYDHGFEKTQKLVEYLKTNIDKYQPKKFTSEDINLIYDFIGIFTKHYLQSFIKIAETVSNISLFIPKNRDRLAASKKGLSYHREFVDMRRFIEIINDDKLKKELLEIDTNLSTSIPRAITFTASMYSIGMPPEFLGTGRALIEIKSKYGEWAIEKIMEFYPQIKSDFEFASRYANPSVSKRILSDDIRKEYEVDFELTNKILNLNFDLESNIENNFYHTLLKTARPILLHLLGKESQILDNNCQEYNILKELLIKMGSIRGGLG</sequence>
<keyword evidence="6" id="KW-1185">Reference proteome</keyword>
<dbReference type="InterPro" id="IPR015813">
    <property type="entry name" value="Pyrv/PenolPyrv_kinase-like_dom"/>
</dbReference>
<accession>A0A0R3JYZ2</accession>
<dbReference type="PATRIC" id="fig|908809.3.peg.1753"/>
<evidence type="ECO:0000256" key="2">
    <source>
        <dbReference type="ARBA" id="ARBA00023239"/>
    </source>
</evidence>
<proteinExistence type="predicted"/>
<keyword evidence="3" id="KW-0120">Carbon dioxide fixation</keyword>
<evidence type="ECO:0000256" key="1">
    <source>
        <dbReference type="ARBA" id="ARBA00022842"/>
    </source>
</evidence>
<dbReference type="SUPFAM" id="SSF51621">
    <property type="entry name" value="Phosphoenolpyruvate/pyruvate domain"/>
    <property type="match status" value="1"/>
</dbReference>
<protein>
    <recommendedName>
        <fullName evidence="4">Phosphoenolpyruvate carboxylase</fullName>
        <ecNumber evidence="4">4.1.1.31</ecNumber>
    </recommendedName>
</protein>
<evidence type="ECO:0000313" key="5">
    <source>
        <dbReference type="EMBL" id="KRQ86372.1"/>
    </source>
</evidence>
<keyword evidence="1" id="KW-0460">Magnesium</keyword>
<dbReference type="EC" id="4.1.1.31" evidence="4"/>
<keyword evidence="5" id="KW-0670">Pyruvate</keyword>
<dbReference type="GO" id="GO:0015977">
    <property type="term" value="P:carbon fixation"/>
    <property type="evidence" value="ECO:0007669"/>
    <property type="project" value="UniProtKB-KW"/>
</dbReference>
<evidence type="ECO:0000313" key="6">
    <source>
        <dbReference type="Proteomes" id="UP000052015"/>
    </source>
</evidence>
<dbReference type="Pfam" id="PF14010">
    <property type="entry name" value="PEPcase_2"/>
    <property type="match status" value="1"/>
</dbReference>
<dbReference type="PIRSF" id="PIRSF006677">
    <property type="entry name" value="UCP006677"/>
    <property type="match status" value="1"/>
</dbReference>
<evidence type="ECO:0000256" key="3">
    <source>
        <dbReference type="ARBA" id="ARBA00023300"/>
    </source>
</evidence>
<dbReference type="GO" id="GO:0006099">
    <property type="term" value="P:tricarboxylic acid cycle"/>
    <property type="evidence" value="ECO:0007669"/>
    <property type="project" value="InterPro"/>
</dbReference>
<gene>
    <name evidence="5" type="primary">ppcA</name>
    <name evidence="5" type="ORF">ABG79_01753</name>
</gene>
<comment type="caution">
    <text evidence="5">The sequence shown here is derived from an EMBL/GenBank/DDBJ whole genome shotgun (WGS) entry which is preliminary data.</text>
</comment>
<dbReference type="STRING" id="908809.ABG79_01753"/>
<organism evidence="5 6">
    <name type="scientific">Caloramator mitchellensis</name>
    <dbReference type="NCBI Taxonomy" id="908809"/>
    <lineage>
        <taxon>Bacteria</taxon>
        <taxon>Bacillati</taxon>
        <taxon>Bacillota</taxon>
        <taxon>Clostridia</taxon>
        <taxon>Eubacteriales</taxon>
        <taxon>Clostridiaceae</taxon>
        <taxon>Caloramator</taxon>
    </lineage>
</organism>
<keyword evidence="2 5" id="KW-0456">Lyase</keyword>
<reference evidence="5 6" key="1">
    <citation type="submission" date="2015-09" db="EMBL/GenBank/DDBJ databases">
        <title>Draft genome sequence of a Caloramator mitchellensis, a moderate thermophile from the Great Artesian Basin of Australia.</title>
        <authorList>
            <person name="Patel B.K."/>
        </authorList>
    </citation>
    <scope>NUCLEOTIDE SEQUENCE [LARGE SCALE GENOMIC DNA]</scope>
    <source>
        <strain evidence="5 6">VF08</strain>
    </source>
</reference>
<dbReference type="InterPro" id="IPR007566">
    <property type="entry name" value="PEP_COase_arc-type"/>
</dbReference>
<dbReference type="AlphaFoldDB" id="A0A0R3JYZ2"/>
<dbReference type="RefSeq" id="WP_057979082.1">
    <property type="nucleotide sequence ID" value="NZ_LKHP01000010.1"/>
</dbReference>
<dbReference type="NCBIfam" id="TIGR02751">
    <property type="entry name" value="PEPCase_arch"/>
    <property type="match status" value="1"/>
</dbReference>
<dbReference type="OrthoDB" id="5487470at2"/>
<evidence type="ECO:0000256" key="4">
    <source>
        <dbReference type="NCBIfam" id="TIGR02751"/>
    </source>
</evidence>
<name>A0A0R3JYZ2_CALMK</name>
<dbReference type="GO" id="GO:0008964">
    <property type="term" value="F:phosphoenolpyruvate carboxylase activity"/>
    <property type="evidence" value="ECO:0007669"/>
    <property type="project" value="UniProtKB-UniRule"/>
</dbReference>
<dbReference type="EMBL" id="LKHP01000010">
    <property type="protein sequence ID" value="KRQ86372.1"/>
    <property type="molecule type" value="Genomic_DNA"/>
</dbReference>